<evidence type="ECO:0000259" key="6">
    <source>
        <dbReference type="Pfam" id="PF08167"/>
    </source>
</evidence>
<comment type="similarity">
    <text evidence="2">Belongs to the RIX1/PELP1 family.</text>
</comment>
<evidence type="ECO:0000256" key="5">
    <source>
        <dbReference type="SAM" id="MobiDB-lite"/>
    </source>
</evidence>
<protein>
    <recommendedName>
        <fullName evidence="3">Pre-rRNA-processing protein RIX1</fullName>
    </recommendedName>
</protein>
<dbReference type="VEuPathDB" id="FungiDB:F503_05357"/>
<reference evidence="7 8" key="1">
    <citation type="journal article" date="2013" name="BMC Genomics">
        <title>The genome and transcriptome of the pine saprophyte Ophiostoma piceae, and a comparison with the bark beetle-associated pine pathogen Grosmannia clavigera.</title>
        <authorList>
            <person name="Haridas S."/>
            <person name="Wang Y."/>
            <person name="Lim L."/>
            <person name="Massoumi Alamouti S."/>
            <person name="Jackman S."/>
            <person name="Docking R."/>
            <person name="Robertson G."/>
            <person name="Birol I."/>
            <person name="Bohlmann J."/>
            <person name="Breuil C."/>
        </authorList>
    </citation>
    <scope>NUCLEOTIDE SEQUENCE [LARGE SCALE GENOMIC DNA]</scope>
    <source>
        <strain evidence="7 8">UAMH 11346</strain>
    </source>
</reference>
<feature type="region of interest" description="Disordered" evidence="5">
    <location>
        <begin position="473"/>
        <end position="492"/>
    </location>
</feature>
<feature type="compositionally biased region" description="Acidic residues" evidence="5">
    <location>
        <begin position="627"/>
        <end position="654"/>
    </location>
</feature>
<evidence type="ECO:0000256" key="3">
    <source>
        <dbReference type="ARBA" id="ARBA00021502"/>
    </source>
</evidence>
<dbReference type="AlphaFoldDB" id="S3CBK6"/>
<sequence length="763" mass="82052">MSFPPDLKVLCRKIAAATPDELPSLCPALVAHVLRCSEPLSVSSEQQGKNKTSEASVLVHKLKTQVKTLLQGKTAQGRFAGTVLAKAIVDVGGWECLRTAEPWVRSILSILQKPDPVASKELALITLTRIYTLLQPFPTLVREFATPTLPTFATGCLQLIRSYGSGKVPMSVVETATRALAALIPLYPTTLRPFAAQIRTAITAFIAPTSSDDIVVPLSLRRSSRQLLILLHYTAAKNSNSDEWLKVLNSLIREAHLTADQVFRAVREARDPSSSYEPGQVSFEGEPSGGGNGENPEDLPAWSGLQSGSERLCGLVETIMEFFHCSSKLPVVVPVGVISGLVSRISVILAPSSSDAAQERDLASFINPNIGRDEREELWSLLPNIHIAALELLSSMVKRMGGNIVPLVPEILEEAMRMFKSNRHIPHVRQTTFVIVKDTLPLVGPSLSKLSVDSLIAVIRICCQDILESTGHLKPQKKAEEKPVHTGANGANSRSKMTVIANADLFLKPGVAANSAVQPSKTDRLETAHLDAAETLLTAALSYVPQQHVKKADRALMDRTAILSANKGAMVSSVLQPYVDNSGRYFANTVPFLARAYPHAIDMEVLRSNLRTIPHYFGNIFSSTIPGEDDEDEDDEDEDTSNEQADAADEDEPMSEAGAGDATSNGAAKPISQGGFGQPAVFTDRSKPAATDASAASSFQPLTLKRKSNEKETAADGTPKRLDTGKTPAAAAAAPEEDSGEESDGSVQLEMVFDVDDESGDEN</sequence>
<dbReference type="EMBL" id="KE148146">
    <property type="protein sequence ID" value="EPE10262.1"/>
    <property type="molecule type" value="Genomic_DNA"/>
</dbReference>
<proteinExistence type="inferred from homology"/>
<organism evidence="7 8">
    <name type="scientific">Ophiostoma piceae (strain UAMH 11346)</name>
    <name type="common">Sap stain fungus</name>
    <dbReference type="NCBI Taxonomy" id="1262450"/>
    <lineage>
        <taxon>Eukaryota</taxon>
        <taxon>Fungi</taxon>
        <taxon>Dikarya</taxon>
        <taxon>Ascomycota</taxon>
        <taxon>Pezizomycotina</taxon>
        <taxon>Sordariomycetes</taxon>
        <taxon>Sordariomycetidae</taxon>
        <taxon>Ophiostomatales</taxon>
        <taxon>Ophiostomataceae</taxon>
        <taxon>Ophiostoma</taxon>
    </lineage>
</organism>
<dbReference type="HOGENOM" id="CLU_016392_0_0_1"/>
<dbReference type="GO" id="GO:0005634">
    <property type="term" value="C:nucleus"/>
    <property type="evidence" value="ECO:0007669"/>
    <property type="project" value="UniProtKB-SubCell"/>
</dbReference>
<dbReference type="STRING" id="1262450.S3CBK6"/>
<comment type="subcellular location">
    <subcellularLocation>
        <location evidence="1">Nucleus</location>
    </subcellularLocation>
</comment>
<feature type="region of interest" description="Disordered" evidence="5">
    <location>
        <begin position="621"/>
        <end position="763"/>
    </location>
</feature>
<feature type="compositionally biased region" description="Acidic residues" evidence="5">
    <location>
        <begin position="735"/>
        <end position="744"/>
    </location>
</feature>
<dbReference type="PANTHER" id="PTHR34105:SF1">
    <property type="entry name" value="PROLINE-, GLUTAMIC ACID- AND LEUCINE-RICH PROTEIN 1"/>
    <property type="match status" value="1"/>
</dbReference>
<name>S3CBK6_OPHP1</name>
<feature type="compositionally biased region" description="Basic and acidic residues" evidence="5">
    <location>
        <begin position="707"/>
        <end position="724"/>
    </location>
</feature>
<accession>S3CBK6</accession>
<feature type="compositionally biased region" description="Acidic residues" evidence="5">
    <location>
        <begin position="753"/>
        <end position="763"/>
    </location>
</feature>
<evidence type="ECO:0000313" key="8">
    <source>
        <dbReference type="Proteomes" id="UP000016923"/>
    </source>
</evidence>
<evidence type="ECO:0000256" key="1">
    <source>
        <dbReference type="ARBA" id="ARBA00004123"/>
    </source>
</evidence>
<dbReference type="Pfam" id="PF08167">
    <property type="entry name" value="RIX1"/>
    <property type="match status" value="1"/>
</dbReference>
<evidence type="ECO:0000313" key="7">
    <source>
        <dbReference type="EMBL" id="EPE10262.1"/>
    </source>
</evidence>
<evidence type="ECO:0000256" key="4">
    <source>
        <dbReference type="ARBA" id="ARBA00023242"/>
    </source>
</evidence>
<dbReference type="PANTHER" id="PTHR34105">
    <property type="entry name" value="PROLINE-, GLUTAMIC ACID- AND LEUCINE-RICH PROTEIN 1"/>
    <property type="match status" value="1"/>
</dbReference>
<dbReference type="SUPFAM" id="SSF48371">
    <property type="entry name" value="ARM repeat"/>
    <property type="match status" value="1"/>
</dbReference>
<dbReference type="OMA" id="GGWEILR"/>
<dbReference type="InterPro" id="IPR016024">
    <property type="entry name" value="ARM-type_fold"/>
</dbReference>
<dbReference type="Proteomes" id="UP000016923">
    <property type="component" value="Unassembled WGS sequence"/>
</dbReference>
<dbReference type="InterPro" id="IPR012583">
    <property type="entry name" value="RIX1_N"/>
</dbReference>
<feature type="region of interest" description="Disordered" evidence="5">
    <location>
        <begin position="269"/>
        <end position="301"/>
    </location>
</feature>
<evidence type="ECO:0000256" key="2">
    <source>
        <dbReference type="ARBA" id="ARBA00010511"/>
    </source>
</evidence>
<keyword evidence="8" id="KW-1185">Reference proteome</keyword>
<dbReference type="eggNOG" id="ENOG502QSEW">
    <property type="taxonomic scope" value="Eukaryota"/>
</dbReference>
<gene>
    <name evidence="7" type="ORF">F503_05357</name>
</gene>
<keyword evidence="4" id="KW-0539">Nucleus</keyword>
<dbReference type="OrthoDB" id="20900at2759"/>
<dbReference type="GO" id="GO:0006364">
    <property type="term" value="P:rRNA processing"/>
    <property type="evidence" value="ECO:0007669"/>
    <property type="project" value="TreeGrafter"/>
</dbReference>
<feature type="domain" description="Pre-rRNA-processing protein RIX1 N-terminal" evidence="6">
    <location>
        <begin position="6"/>
        <end position="212"/>
    </location>
</feature>